<gene>
    <name evidence="5" type="ORF">OMW55_07330</name>
</gene>
<dbReference type="PROSITE" id="PS00041">
    <property type="entry name" value="HTH_ARAC_FAMILY_1"/>
    <property type="match status" value="1"/>
</dbReference>
<evidence type="ECO:0000256" key="2">
    <source>
        <dbReference type="ARBA" id="ARBA00023125"/>
    </source>
</evidence>
<reference evidence="5 6" key="1">
    <citation type="submission" date="2022-10" db="EMBL/GenBank/DDBJ databases">
        <title>Sphingomonas sp.</title>
        <authorList>
            <person name="Jin C."/>
        </authorList>
    </citation>
    <scope>NUCLEOTIDE SEQUENCE [LARGE SCALE GENOMIC DNA]</scope>
    <source>
        <strain evidence="5 6">BN140010</strain>
    </source>
</reference>
<dbReference type="PANTHER" id="PTHR47893">
    <property type="entry name" value="REGULATORY PROTEIN PCHR"/>
    <property type="match status" value="1"/>
</dbReference>
<protein>
    <submittedName>
        <fullName evidence="5">AraC family transcriptional regulator</fullName>
    </submittedName>
</protein>
<evidence type="ECO:0000256" key="3">
    <source>
        <dbReference type="ARBA" id="ARBA00023163"/>
    </source>
</evidence>
<organism evidence="5 6">
    <name type="scientific">Sphingomonas arvum</name>
    <dbReference type="NCBI Taxonomy" id="2992113"/>
    <lineage>
        <taxon>Bacteria</taxon>
        <taxon>Pseudomonadati</taxon>
        <taxon>Pseudomonadota</taxon>
        <taxon>Alphaproteobacteria</taxon>
        <taxon>Sphingomonadales</taxon>
        <taxon>Sphingomonadaceae</taxon>
        <taxon>Sphingomonas</taxon>
    </lineage>
</organism>
<keyword evidence="2" id="KW-0238">DNA-binding</keyword>
<keyword evidence="3" id="KW-0804">Transcription</keyword>
<dbReference type="Proteomes" id="UP001526246">
    <property type="component" value="Unassembled WGS sequence"/>
</dbReference>
<dbReference type="InterPro" id="IPR018062">
    <property type="entry name" value="HTH_AraC-typ_CS"/>
</dbReference>
<dbReference type="PANTHER" id="PTHR47893:SF1">
    <property type="entry name" value="REGULATORY PROTEIN PCHR"/>
    <property type="match status" value="1"/>
</dbReference>
<evidence type="ECO:0000313" key="6">
    <source>
        <dbReference type="Proteomes" id="UP001526246"/>
    </source>
</evidence>
<dbReference type="InterPro" id="IPR018060">
    <property type="entry name" value="HTH_AraC"/>
</dbReference>
<comment type="caution">
    <text evidence="5">The sequence shown here is derived from an EMBL/GenBank/DDBJ whole genome shotgun (WGS) entry which is preliminary data.</text>
</comment>
<evidence type="ECO:0000259" key="4">
    <source>
        <dbReference type="PROSITE" id="PS01124"/>
    </source>
</evidence>
<dbReference type="EMBL" id="JAPDOB010000001">
    <property type="protein sequence ID" value="MCW3797613.1"/>
    <property type="molecule type" value="Genomic_DNA"/>
</dbReference>
<dbReference type="SMART" id="SM00342">
    <property type="entry name" value="HTH_ARAC"/>
    <property type="match status" value="1"/>
</dbReference>
<evidence type="ECO:0000256" key="1">
    <source>
        <dbReference type="ARBA" id="ARBA00023015"/>
    </source>
</evidence>
<keyword evidence="1" id="KW-0805">Transcription regulation</keyword>
<dbReference type="InterPro" id="IPR009057">
    <property type="entry name" value="Homeodomain-like_sf"/>
</dbReference>
<dbReference type="SUPFAM" id="SSF46689">
    <property type="entry name" value="Homeodomain-like"/>
    <property type="match status" value="2"/>
</dbReference>
<dbReference type="InterPro" id="IPR053142">
    <property type="entry name" value="PchR_regulatory_protein"/>
</dbReference>
<dbReference type="RefSeq" id="WP_264881930.1">
    <property type="nucleotide sequence ID" value="NZ_JAPDOB010000001.1"/>
</dbReference>
<evidence type="ECO:0000313" key="5">
    <source>
        <dbReference type="EMBL" id="MCW3797613.1"/>
    </source>
</evidence>
<accession>A0ABT3JEW5</accession>
<dbReference type="Gene3D" id="1.10.10.60">
    <property type="entry name" value="Homeodomain-like"/>
    <property type="match status" value="2"/>
</dbReference>
<name>A0ABT3JEW5_9SPHN</name>
<keyword evidence="6" id="KW-1185">Reference proteome</keyword>
<proteinExistence type="predicted"/>
<sequence length="255" mass="27895">MPESARTIDISAELVTLLGPSQSIAANLPPGRIALVIQVEQPARLCIHLGQEGIAGEQLGQGSIVLAVRGDALASLFDWSPNVCEPQRFYLGNGQAAIARSLFEKRDCEGATATYRLAKSIELLCELVGALKAGTLTPMPDDALLSRNDLERVTLARQIIDEQWSEKLTIDHLARRCGLNRSKLTKGFREVYRSSISEALVERRLAEARRQLLGTDLPVGVIGYRSGYLNNASFTRAFGRRYGVSPSDFRSLRAA</sequence>
<dbReference type="Pfam" id="PF12833">
    <property type="entry name" value="HTH_18"/>
    <property type="match status" value="1"/>
</dbReference>
<dbReference type="PROSITE" id="PS01124">
    <property type="entry name" value="HTH_ARAC_FAMILY_2"/>
    <property type="match status" value="1"/>
</dbReference>
<feature type="domain" description="HTH araC/xylS-type" evidence="4">
    <location>
        <begin position="154"/>
        <end position="252"/>
    </location>
</feature>